<dbReference type="EMBL" id="KV748553">
    <property type="protein sequence ID" value="OCL14632.1"/>
    <property type="molecule type" value="Genomic_DNA"/>
</dbReference>
<name>A0A8E2FCG4_9PEZI</name>
<dbReference type="PANTHER" id="PTHR24359">
    <property type="entry name" value="SERINE/THREONINE-PROTEIN KINASE SBK1"/>
    <property type="match status" value="1"/>
</dbReference>
<dbReference type="InterPro" id="IPR000719">
    <property type="entry name" value="Prot_kinase_dom"/>
</dbReference>
<keyword evidence="2" id="KW-0808">Transferase</keyword>
<feature type="domain" description="Protein kinase" evidence="1">
    <location>
        <begin position="162"/>
        <end position="489"/>
    </location>
</feature>
<dbReference type="GO" id="GO:0005524">
    <property type="term" value="F:ATP binding"/>
    <property type="evidence" value="ECO:0007669"/>
    <property type="project" value="InterPro"/>
</dbReference>
<keyword evidence="2" id="KW-0418">Kinase</keyword>
<protein>
    <submittedName>
        <fullName evidence="2">Kinase-like protein</fullName>
    </submittedName>
</protein>
<evidence type="ECO:0000313" key="2">
    <source>
        <dbReference type="EMBL" id="OCL14632.1"/>
    </source>
</evidence>
<dbReference type="OrthoDB" id="5986190at2759"/>
<dbReference type="SUPFAM" id="SSF56112">
    <property type="entry name" value="Protein kinase-like (PK-like)"/>
    <property type="match status" value="1"/>
</dbReference>
<dbReference type="GO" id="GO:0004674">
    <property type="term" value="F:protein serine/threonine kinase activity"/>
    <property type="evidence" value="ECO:0007669"/>
    <property type="project" value="TreeGrafter"/>
</dbReference>
<dbReference type="Gene3D" id="1.10.510.10">
    <property type="entry name" value="Transferase(Phosphotransferase) domain 1"/>
    <property type="match status" value="1"/>
</dbReference>
<dbReference type="PROSITE" id="PS50011">
    <property type="entry name" value="PROTEIN_KINASE_DOM"/>
    <property type="match status" value="1"/>
</dbReference>
<accession>A0A8E2FCG4</accession>
<dbReference type="SMART" id="SM00220">
    <property type="entry name" value="S_TKc"/>
    <property type="match status" value="1"/>
</dbReference>
<dbReference type="Pfam" id="PF00069">
    <property type="entry name" value="Pkinase"/>
    <property type="match status" value="1"/>
</dbReference>
<evidence type="ECO:0000259" key="1">
    <source>
        <dbReference type="PROSITE" id="PS50011"/>
    </source>
</evidence>
<reference evidence="2 3" key="1">
    <citation type="journal article" date="2016" name="Nat. Commun.">
        <title>Ectomycorrhizal ecology is imprinted in the genome of the dominant symbiotic fungus Cenococcum geophilum.</title>
        <authorList>
            <consortium name="DOE Joint Genome Institute"/>
            <person name="Peter M."/>
            <person name="Kohler A."/>
            <person name="Ohm R.A."/>
            <person name="Kuo A."/>
            <person name="Krutzmann J."/>
            <person name="Morin E."/>
            <person name="Arend M."/>
            <person name="Barry K.W."/>
            <person name="Binder M."/>
            <person name="Choi C."/>
            <person name="Clum A."/>
            <person name="Copeland A."/>
            <person name="Grisel N."/>
            <person name="Haridas S."/>
            <person name="Kipfer T."/>
            <person name="LaButti K."/>
            <person name="Lindquist E."/>
            <person name="Lipzen A."/>
            <person name="Maire R."/>
            <person name="Meier B."/>
            <person name="Mihaltcheva S."/>
            <person name="Molinier V."/>
            <person name="Murat C."/>
            <person name="Poggeler S."/>
            <person name="Quandt C.A."/>
            <person name="Sperisen C."/>
            <person name="Tritt A."/>
            <person name="Tisserant E."/>
            <person name="Crous P.W."/>
            <person name="Henrissat B."/>
            <person name="Nehls U."/>
            <person name="Egli S."/>
            <person name="Spatafora J.W."/>
            <person name="Grigoriev I.V."/>
            <person name="Martin F.M."/>
        </authorList>
    </citation>
    <scope>NUCLEOTIDE SEQUENCE [LARGE SCALE GENOMIC DNA]</scope>
    <source>
        <strain evidence="2 3">CBS 207.34</strain>
    </source>
</reference>
<dbReference type="CDD" id="cd00180">
    <property type="entry name" value="PKc"/>
    <property type="match status" value="1"/>
</dbReference>
<evidence type="ECO:0000313" key="3">
    <source>
        <dbReference type="Proteomes" id="UP000250140"/>
    </source>
</evidence>
<dbReference type="PANTHER" id="PTHR24359:SF1">
    <property type="entry name" value="INHIBITOR OF NUCLEAR FACTOR KAPPA-B KINASE EPSILON SUBUNIT HOMOLOG 1-RELATED"/>
    <property type="match status" value="1"/>
</dbReference>
<dbReference type="AlphaFoldDB" id="A0A8E2FCG4"/>
<sequence>MSSSQADNNSHVQDFRRFVQQQSQQGTLGATAKTDTANSRFLPEKVLYEYFDDLHLLNLLKAVVPFDGHPPVQPRTIRERFAKVFAILLCIGYGNFIKLFAQDDDLSDKKLPFTNCPTAFPRVGVSDEQFFTPFYNQQWMFCVPPLTYEPRSRWPARRILPIIKKRQIGDGGSAKTYKIEVHPDYNQLSPKNASTSTNIFVLKTFKPNDLVDSYEKEVRAFLALQSNTTRDPCIIGFYGSYIHGDSCNLILEYANEGTLGDYLQKYPPPTTRQDIYRFWNGLLGLIKALKAIHCIISGDSNTTLRGWHQDIKPCNILVSRRNHESLYECEFKLADLGLSHIDVKVGENAQCWSVQGTRTYGPPECYRSEPFTATSRLPSSQIADIWSLGAVLSEAAVWLHGGGIPGIRGYMKLRTKETEGISEFKDVGCFHNGESVLLCVETTHEALRKNAQGRDTLTGPVLSMIEMMLAPSQARLSATQCSFKAKKVLDGARSMIDDSYNGLRNSTLPPKTSTPLGQLNTSLDTPNGTDLNGALTPPLATSFPTLPNLSVDRAREWRNMRRNHRAGFRDNFLPDYHHLGETKNRDHVFVLDDSSSMYEHWDNALDLLDTLAYLVKPSDPDGLELCFTINDKRFTRKHSSDLVKMAERACPRGSGRLSNISIILGSILEGYEKRLKEPAKGWFNKKEVRKMSIYIFTDGVWRPQTDAAGPIKSLISALDELHKPKNQIGIQFIQFGNDMEGHERLTHLDSKMGLSRDIVDTELCNGNVWKMLLGAIDPWFDSDISSCSEAMLPPTPPG</sequence>
<dbReference type="Proteomes" id="UP000250140">
    <property type="component" value="Unassembled WGS sequence"/>
</dbReference>
<organism evidence="2 3">
    <name type="scientific">Glonium stellatum</name>
    <dbReference type="NCBI Taxonomy" id="574774"/>
    <lineage>
        <taxon>Eukaryota</taxon>
        <taxon>Fungi</taxon>
        <taxon>Dikarya</taxon>
        <taxon>Ascomycota</taxon>
        <taxon>Pezizomycotina</taxon>
        <taxon>Dothideomycetes</taxon>
        <taxon>Pleosporomycetidae</taxon>
        <taxon>Gloniales</taxon>
        <taxon>Gloniaceae</taxon>
        <taxon>Glonium</taxon>
    </lineage>
</organism>
<proteinExistence type="predicted"/>
<dbReference type="InterPro" id="IPR011009">
    <property type="entry name" value="Kinase-like_dom_sf"/>
</dbReference>
<gene>
    <name evidence="2" type="ORF">AOQ84DRAFT_18755</name>
</gene>
<keyword evidence="3" id="KW-1185">Reference proteome</keyword>